<accession>A0AB38X8I8</accession>
<gene>
    <name evidence="2" type="ORF">ORR04_12725</name>
</gene>
<reference evidence="2" key="1">
    <citation type="submission" date="2022-11" db="EMBL/GenBank/DDBJ databases">
        <title>Whole genome sequence of Levilactobacillus brevis SMB091.</title>
        <authorList>
            <person name="Kim J.-M."/>
            <person name="Kim O.-C."/>
            <person name="Choi Y.H."/>
            <person name="Han N.S."/>
            <person name="Hurh B."/>
        </authorList>
    </citation>
    <scope>NUCLEOTIDE SEQUENCE</scope>
    <source>
        <strain evidence="2">SMB091</strain>
        <plasmid evidence="2">pBRV691</plasmid>
    </source>
</reference>
<dbReference type="Proteomes" id="UP001164768">
    <property type="component" value="Plasmid pBRV691"/>
</dbReference>
<name>A0AB38X8I8_LEVBR</name>
<geneLocation type="plasmid" evidence="2 3">
    <name>pBRV691</name>
</geneLocation>
<feature type="domain" description="Transposase DDE" evidence="1">
    <location>
        <begin position="115"/>
        <end position="260"/>
    </location>
</feature>
<sequence length="297" mass="34744">MKDQSKFIAVSNPIQVKLKKFIQIIEPIYLTLNKSVRLRRNYRQEKVSDLVILATMLMRIQLRDPSETHFHQMMLVWGISLPERSRYNRRCRNLLLIMRFIRWQLVRKYSQGSTYEILDSAPMTLASARRSQAASVLHSQANKGFNATKETFFYGFKFHIVLNDQGYVMNWELTPASTDDREVVEELLLTTPCTHILADGGYLSNRLKERLLTVYGIRLWTPVRKNMKQPKEDVSLLKNLRRHIETVFNNLNTVGHFEHLGIRTLKGLGIRIESMLLWQTIKVHEQLENGKSGFKIV</sequence>
<evidence type="ECO:0000313" key="3">
    <source>
        <dbReference type="Proteomes" id="UP001164768"/>
    </source>
</evidence>
<dbReference type="RefSeq" id="WP_267668753.1">
    <property type="nucleotide sequence ID" value="NZ_CP113119.1"/>
</dbReference>
<dbReference type="EMBL" id="CP113119">
    <property type="protein sequence ID" value="WAD02960.1"/>
    <property type="molecule type" value="Genomic_DNA"/>
</dbReference>
<dbReference type="InterPro" id="IPR025668">
    <property type="entry name" value="Tnp_DDE_dom"/>
</dbReference>
<dbReference type="NCBIfam" id="NF033520">
    <property type="entry name" value="transpos_IS982"/>
    <property type="match status" value="1"/>
</dbReference>
<proteinExistence type="predicted"/>
<organism evidence="2 3">
    <name type="scientific">Levilactobacillus brevis</name>
    <name type="common">Lactobacillus brevis</name>
    <dbReference type="NCBI Taxonomy" id="1580"/>
    <lineage>
        <taxon>Bacteria</taxon>
        <taxon>Bacillati</taxon>
        <taxon>Bacillota</taxon>
        <taxon>Bacilli</taxon>
        <taxon>Lactobacillales</taxon>
        <taxon>Lactobacillaceae</taxon>
        <taxon>Levilactobacillus</taxon>
    </lineage>
</organism>
<evidence type="ECO:0000259" key="1">
    <source>
        <dbReference type="Pfam" id="PF13612"/>
    </source>
</evidence>
<dbReference type="Pfam" id="PF13612">
    <property type="entry name" value="DDE_Tnp_1_3"/>
    <property type="match status" value="1"/>
</dbReference>
<evidence type="ECO:0000313" key="2">
    <source>
        <dbReference type="EMBL" id="WAD02960.1"/>
    </source>
</evidence>
<protein>
    <submittedName>
        <fullName evidence="2">IS982 family transposase</fullName>
    </submittedName>
</protein>
<keyword evidence="2" id="KW-0614">Plasmid</keyword>
<dbReference type="AlphaFoldDB" id="A0AB38X8I8"/>